<reference evidence="2" key="1">
    <citation type="submission" date="2021-02" db="EMBL/GenBank/DDBJ databases">
        <authorList>
            <person name="Nowell W R."/>
        </authorList>
    </citation>
    <scope>NUCLEOTIDE SEQUENCE</scope>
    <source>
        <strain evidence="2">Ploen Becks lab</strain>
    </source>
</reference>
<keyword evidence="3" id="KW-1185">Reference proteome</keyword>
<dbReference type="Proteomes" id="UP000663879">
    <property type="component" value="Unassembled WGS sequence"/>
</dbReference>
<accession>A0A814EY43</accession>
<dbReference type="AlphaFoldDB" id="A0A814EY43"/>
<feature type="region of interest" description="Disordered" evidence="1">
    <location>
        <begin position="675"/>
        <end position="699"/>
    </location>
</feature>
<evidence type="ECO:0000313" key="2">
    <source>
        <dbReference type="EMBL" id="CAF0973765.1"/>
    </source>
</evidence>
<comment type="caution">
    <text evidence="2">The sequence shown here is derived from an EMBL/GenBank/DDBJ whole genome shotgun (WGS) entry which is preliminary data.</text>
</comment>
<sequence length="879" mass="102550">MNTEADNQNIEPQNISVNLKIVLTRRLWNDLFSLIEPKCKIESEFKLNPKYLDIFETELEHLENNKIKLKSLNTRVFEKSKKNTTKYMTAYTICAECAPNGLKYDFTIDRKPGTDDPTIEIDVKKKGEHIHSVKQKSKQIREIERQRKIVDEIKILGGSSQAYVDQMVGQGSNDDEIPTPEACRKIMQKHRNKDAPFGDMISNILYVAKSQTDCIQSKTLPGFVREITIYDQFSFLMHREDQIRGIELVPSEYRVLHLDASGGLVRVNNSVFDYNRILNHFMYLKDLRAIGIAGSKSLAISEMVSSRQNTDQICRFYREICSNYGKIFKKQLVFRIIVSDYSFANIHASLDAFNHQNIIEYANHIFKISRHELQHDENKSYLVSCASHTMHRVVTQLKKCVSDHKIRKLACFCFSLMLNSIELNACDIYFRDTLRAFLNPYRTKQNKIVLLRLQRLISRRPYDEQDLIKCLNDVKIDGKKEINLFDNDNENLTNYDPYGMNTIKDNSPFTSHFSEIEKEIRLEIEDDKGDDSCQKNNYYCPELIEFFQQNFMPYVFIWASFALRGLQNNLTRLTNGLIESKIKNRKITVKKNNPNCLTPAQYAVAINKLIPGQFKQFEQFQANIEKHTQNSNLLNDSYYVTLQDEELSQEIDLEETKIDNEVKINERIEIEVSDLSDEEEKEPVVEGPSETNYHSSHESWNKNPIPRFVVKNEGFYQQKANFNILKENQKEPTKEIFLKKRCLKLRDLSPRKNKKQKSKQNFSLENSIIFKINSYNLTKLMVDKLLTFGWIHDEIIEAYLFTAMPKTEKIHIMQCRTSTLILADGKKNYYLKHDLSLMDSIIDAIDISKNHWGCFNASVATESFVFMNPFEPNESETDK</sequence>
<dbReference type="EMBL" id="CAJNOC010003232">
    <property type="protein sequence ID" value="CAF0973765.1"/>
    <property type="molecule type" value="Genomic_DNA"/>
</dbReference>
<protein>
    <submittedName>
        <fullName evidence="2">Uncharacterized protein</fullName>
    </submittedName>
</protein>
<organism evidence="2 3">
    <name type="scientific">Brachionus calyciflorus</name>
    <dbReference type="NCBI Taxonomy" id="104777"/>
    <lineage>
        <taxon>Eukaryota</taxon>
        <taxon>Metazoa</taxon>
        <taxon>Spiralia</taxon>
        <taxon>Gnathifera</taxon>
        <taxon>Rotifera</taxon>
        <taxon>Eurotatoria</taxon>
        <taxon>Monogononta</taxon>
        <taxon>Pseudotrocha</taxon>
        <taxon>Ploima</taxon>
        <taxon>Brachionidae</taxon>
        <taxon>Brachionus</taxon>
    </lineage>
</organism>
<name>A0A814EY43_9BILA</name>
<evidence type="ECO:0000256" key="1">
    <source>
        <dbReference type="SAM" id="MobiDB-lite"/>
    </source>
</evidence>
<gene>
    <name evidence="2" type="ORF">OXX778_LOCUS15056</name>
</gene>
<proteinExistence type="predicted"/>
<feature type="non-terminal residue" evidence="2">
    <location>
        <position position="879"/>
    </location>
</feature>
<evidence type="ECO:0000313" key="3">
    <source>
        <dbReference type="Proteomes" id="UP000663879"/>
    </source>
</evidence>